<dbReference type="InterPro" id="IPR043502">
    <property type="entry name" value="DNA/RNA_pol_sf"/>
</dbReference>
<dbReference type="GO" id="GO:0003964">
    <property type="term" value="F:RNA-directed DNA polymerase activity"/>
    <property type="evidence" value="ECO:0007669"/>
    <property type="project" value="UniProtKB-KW"/>
</dbReference>
<gene>
    <name evidence="2" type="ORF">Tco_0819456</name>
</gene>
<dbReference type="PANTHER" id="PTHR33116">
    <property type="entry name" value="REVERSE TRANSCRIPTASE ZINC-BINDING DOMAIN-CONTAINING PROTEIN-RELATED-RELATED"/>
    <property type="match status" value="1"/>
</dbReference>
<comment type="caution">
    <text evidence="2">The sequence shown here is derived from an EMBL/GenBank/DDBJ whole genome shotgun (WGS) entry which is preliminary data.</text>
</comment>
<dbReference type="InterPro" id="IPR026960">
    <property type="entry name" value="RVT-Znf"/>
</dbReference>
<proteinExistence type="predicted"/>
<name>A0ABQ5A9R4_9ASTR</name>
<dbReference type="Pfam" id="PF13966">
    <property type="entry name" value="zf-RVT"/>
    <property type="match status" value="1"/>
</dbReference>
<keyword evidence="2" id="KW-0695">RNA-directed DNA polymerase</keyword>
<dbReference type="CDD" id="cd01650">
    <property type="entry name" value="RT_nLTR_like"/>
    <property type="match status" value="1"/>
</dbReference>
<dbReference type="PROSITE" id="PS50878">
    <property type="entry name" value="RT_POL"/>
    <property type="match status" value="1"/>
</dbReference>
<reference evidence="2" key="2">
    <citation type="submission" date="2022-01" db="EMBL/GenBank/DDBJ databases">
        <authorList>
            <person name="Yamashiro T."/>
            <person name="Shiraishi A."/>
            <person name="Satake H."/>
            <person name="Nakayama K."/>
        </authorList>
    </citation>
    <scope>NUCLEOTIDE SEQUENCE</scope>
</reference>
<organism evidence="2 3">
    <name type="scientific">Tanacetum coccineum</name>
    <dbReference type="NCBI Taxonomy" id="301880"/>
    <lineage>
        <taxon>Eukaryota</taxon>
        <taxon>Viridiplantae</taxon>
        <taxon>Streptophyta</taxon>
        <taxon>Embryophyta</taxon>
        <taxon>Tracheophyta</taxon>
        <taxon>Spermatophyta</taxon>
        <taxon>Magnoliopsida</taxon>
        <taxon>eudicotyledons</taxon>
        <taxon>Gunneridae</taxon>
        <taxon>Pentapetalae</taxon>
        <taxon>asterids</taxon>
        <taxon>campanulids</taxon>
        <taxon>Asterales</taxon>
        <taxon>Asteraceae</taxon>
        <taxon>Asteroideae</taxon>
        <taxon>Anthemideae</taxon>
        <taxon>Anthemidinae</taxon>
        <taxon>Tanacetum</taxon>
    </lineage>
</organism>
<dbReference type="Proteomes" id="UP001151760">
    <property type="component" value="Unassembled WGS sequence"/>
</dbReference>
<dbReference type="Gene3D" id="3.60.10.10">
    <property type="entry name" value="Endonuclease/exonuclease/phosphatase"/>
    <property type="match status" value="1"/>
</dbReference>
<dbReference type="SUPFAM" id="SSF56219">
    <property type="entry name" value="DNase I-like"/>
    <property type="match status" value="1"/>
</dbReference>
<keyword evidence="2" id="KW-0548">Nucleotidyltransferase</keyword>
<reference evidence="2" key="1">
    <citation type="journal article" date="2022" name="Int. J. Mol. Sci.">
        <title>Draft Genome of Tanacetum Coccineum: Genomic Comparison of Closely Related Tanacetum-Family Plants.</title>
        <authorList>
            <person name="Yamashiro T."/>
            <person name="Shiraishi A."/>
            <person name="Nakayama K."/>
            <person name="Satake H."/>
        </authorList>
    </citation>
    <scope>NUCLEOTIDE SEQUENCE</scope>
</reference>
<keyword evidence="3" id="KW-1185">Reference proteome</keyword>
<sequence>MVTLTPVHRTKLLLISVYAPQELSEKRALWNYLRNLIDRWDGDTIIMGDFNELTSLWEDTLLLGAHKSASKMSKLDRFLISDGLLVMFPHLSALCLDRHLSDHRPILLKESSHDFGPILFRLFHSWFSMEGFSSFVESTWKSMDVNESNGLIRLKRKLQSLKSAINEWSKEARLRYNEKKLIILNKLSETDKLIDQGKCTNDILSTINNLLKDLHDLYSLEAADISQKAKIRWSIEGDENTKYFHGIPLHFRSQLAIRGTLVNGEWISSPHDVKQEFLSHFRNQFSLPDSPRIGFDFPFPNRLSSDQIEDLERPVSYDEVKSAVWGCGTNKSPGPDGFTFEFYRVFWALIDRDVFNAVSEFFESGCIPKGCNASFIALIPKIHDAKIVKDFRPISLIGSIYKIITKILANRLCFVLPSLISDVQSAFVSNRNILDGPFMLNELLSWCKHKKRNAFIFKVDFEKAFDTVKWDFLLDTLQAFGFGQKWCNWINGCLQSATGSVLVNGSPSSEFQFFRGLKQGDPISPFLFILIMESLHLSFSRVINEGLFKGIAINPSFSISHLFYADDAVFVGEWNDSNIKTVVKVLKCFFLASGLKINLLKSKMMGVGFNPNEVSRVTTSIGCSTFMAPFKYLGVSVGDNMSRIASWDDIIFKVSNRLSKWKLKTLSIGGHLTLLKSVLSSIPLYHMSIFKAPIGVLNKLEAIRRNFFNGVDGSENKIAWIGWDKILSSKKSGGLGVSSLYASNRALLFKWVWHFFSQDTSWWSRFIQAVHGNHGAFGSRMVSSKGSHWLDIIRDLSTLKSKGIDLMNFMRKKIGNGHNTSFWNDPWLDGEILKSSFHRAFTLETCKSISVASKLNHPSLTHSFRRLPRGGVEEDQVSLLSQRINDVVLSDSNDRWTWNLEGSGLFSVKSARRVIDESLLPSAGVPTRWIKITPTKVNILAWRVCLNKIPTRFNLLIKGIDIPTILCPFCNAAAESTSHIFFSCLLARQIRSKVLRWWELDDIPLDCYND</sequence>
<accession>A0ABQ5A9R4</accession>
<dbReference type="EMBL" id="BQNB010012031">
    <property type="protein sequence ID" value="GJS98286.1"/>
    <property type="molecule type" value="Genomic_DNA"/>
</dbReference>
<dbReference type="InterPro" id="IPR000477">
    <property type="entry name" value="RT_dom"/>
</dbReference>
<protein>
    <submittedName>
        <fullName evidence="2">RNA-directed DNA polymerase, eukaryota</fullName>
    </submittedName>
</protein>
<feature type="domain" description="Reverse transcriptase" evidence="1">
    <location>
        <begin position="360"/>
        <end position="637"/>
    </location>
</feature>
<evidence type="ECO:0000313" key="3">
    <source>
        <dbReference type="Proteomes" id="UP001151760"/>
    </source>
</evidence>
<dbReference type="Pfam" id="PF00078">
    <property type="entry name" value="RVT_1"/>
    <property type="match status" value="1"/>
</dbReference>
<evidence type="ECO:0000259" key="1">
    <source>
        <dbReference type="PROSITE" id="PS50878"/>
    </source>
</evidence>
<dbReference type="InterPro" id="IPR036691">
    <property type="entry name" value="Endo/exonu/phosph_ase_sf"/>
</dbReference>
<dbReference type="PANTHER" id="PTHR33116:SF81">
    <property type="entry name" value="RNA-DIRECTED DNA POLYMERASE"/>
    <property type="match status" value="1"/>
</dbReference>
<keyword evidence="2" id="KW-0808">Transferase</keyword>
<dbReference type="SUPFAM" id="SSF56672">
    <property type="entry name" value="DNA/RNA polymerases"/>
    <property type="match status" value="1"/>
</dbReference>
<evidence type="ECO:0000313" key="2">
    <source>
        <dbReference type="EMBL" id="GJS98286.1"/>
    </source>
</evidence>